<reference evidence="15 16" key="1">
    <citation type="submission" date="2024-09" db="EMBL/GenBank/DDBJ databases">
        <title>Paenibacillus zeirhizospherea sp. nov., isolated from surface of the maize (Zea mays) roots in a horticulture field, Hungary.</title>
        <authorList>
            <person name="Marton D."/>
            <person name="Farkas M."/>
            <person name="Bedics A."/>
            <person name="Toth E."/>
            <person name="Tancsics A."/>
            <person name="Boka K."/>
            <person name="Maroti G."/>
            <person name="Kriszt B."/>
            <person name="Cserhati M."/>
        </authorList>
    </citation>
    <scope>NUCLEOTIDE SEQUENCE [LARGE SCALE GENOMIC DNA]</scope>
    <source>
        <strain evidence="15 16">KCTC 33519</strain>
    </source>
</reference>
<evidence type="ECO:0000256" key="1">
    <source>
        <dbReference type="ARBA" id="ARBA00004651"/>
    </source>
</evidence>
<dbReference type="InterPro" id="IPR035906">
    <property type="entry name" value="MetI-like_sf"/>
</dbReference>
<dbReference type="PROSITE" id="PS50928">
    <property type="entry name" value="ABC_TM1"/>
    <property type="match status" value="1"/>
</dbReference>
<protein>
    <recommendedName>
        <fullName evidence="12">Nickel import system permease protein NikB</fullName>
    </recommendedName>
</protein>
<evidence type="ECO:0000256" key="4">
    <source>
        <dbReference type="ARBA" id="ARBA00022596"/>
    </source>
</evidence>
<evidence type="ECO:0000259" key="14">
    <source>
        <dbReference type="PROSITE" id="PS50928"/>
    </source>
</evidence>
<evidence type="ECO:0000256" key="9">
    <source>
        <dbReference type="ARBA" id="ARBA00023136"/>
    </source>
</evidence>
<evidence type="ECO:0000256" key="13">
    <source>
        <dbReference type="RuleBase" id="RU363032"/>
    </source>
</evidence>
<dbReference type="InterPro" id="IPR045621">
    <property type="entry name" value="BPD_transp_1_N"/>
</dbReference>
<evidence type="ECO:0000256" key="11">
    <source>
        <dbReference type="ARBA" id="ARBA00038669"/>
    </source>
</evidence>
<dbReference type="Proteomes" id="UP001580346">
    <property type="component" value="Unassembled WGS sequence"/>
</dbReference>
<keyword evidence="2 13" id="KW-0813">Transport</keyword>
<comment type="caution">
    <text evidence="15">The sequence shown here is derived from an EMBL/GenBank/DDBJ whole genome shotgun (WGS) entry which is preliminary data.</text>
</comment>
<keyword evidence="4" id="KW-0533">Nickel</keyword>
<keyword evidence="6 13" id="KW-1133">Transmembrane helix</keyword>
<dbReference type="CDD" id="cd06261">
    <property type="entry name" value="TM_PBP2"/>
    <property type="match status" value="1"/>
</dbReference>
<evidence type="ECO:0000313" key="16">
    <source>
        <dbReference type="Proteomes" id="UP001580346"/>
    </source>
</evidence>
<keyword evidence="7" id="KW-0406">Ion transport</keyword>
<proteinExistence type="inferred from homology"/>
<evidence type="ECO:0000256" key="6">
    <source>
        <dbReference type="ARBA" id="ARBA00022989"/>
    </source>
</evidence>
<name>A0ABV5B024_9BACL</name>
<evidence type="ECO:0000256" key="7">
    <source>
        <dbReference type="ARBA" id="ARBA00023065"/>
    </source>
</evidence>
<keyword evidence="16" id="KW-1185">Reference proteome</keyword>
<evidence type="ECO:0000256" key="8">
    <source>
        <dbReference type="ARBA" id="ARBA00023112"/>
    </source>
</evidence>
<feature type="transmembrane region" description="Helical" evidence="13">
    <location>
        <begin position="172"/>
        <end position="189"/>
    </location>
</feature>
<feature type="transmembrane region" description="Helical" evidence="13">
    <location>
        <begin position="230"/>
        <end position="252"/>
    </location>
</feature>
<feature type="transmembrane region" description="Helical" evidence="13">
    <location>
        <begin position="137"/>
        <end position="160"/>
    </location>
</feature>
<gene>
    <name evidence="15" type="primary">nikB</name>
    <name evidence="15" type="ORF">ACE41H_24000</name>
</gene>
<dbReference type="PANTHER" id="PTHR43163:SF6">
    <property type="entry name" value="DIPEPTIDE TRANSPORT SYSTEM PERMEASE PROTEIN DPPB-RELATED"/>
    <property type="match status" value="1"/>
</dbReference>
<dbReference type="Gene3D" id="1.10.3720.10">
    <property type="entry name" value="MetI-like"/>
    <property type="match status" value="1"/>
</dbReference>
<comment type="subunit">
    <text evidence="11">The complex is composed of two ATP-binding proteins (NikD and NikE), two transmembrane proteins (NikB and NikC) and a solute-binding protein (NikA).</text>
</comment>
<evidence type="ECO:0000256" key="3">
    <source>
        <dbReference type="ARBA" id="ARBA00022475"/>
    </source>
</evidence>
<keyword evidence="9 13" id="KW-0472">Membrane</keyword>
<evidence type="ECO:0000256" key="10">
    <source>
        <dbReference type="ARBA" id="ARBA00024202"/>
    </source>
</evidence>
<comment type="subcellular location">
    <subcellularLocation>
        <location evidence="1 13">Cell membrane</location>
        <topology evidence="1 13">Multi-pass membrane protein</topology>
    </subcellularLocation>
</comment>
<dbReference type="RefSeq" id="WP_375358089.1">
    <property type="nucleotide sequence ID" value="NZ_JBHHMI010000041.1"/>
</dbReference>
<dbReference type="Pfam" id="PF00528">
    <property type="entry name" value="BPD_transp_1"/>
    <property type="match status" value="1"/>
</dbReference>
<sequence length="312" mass="34303">MSRYIVHRLLQLAAVLLGISFLTFLLTYLSPGDPARLMLMSTGVTPSEELVAQVRTELGLDEPFLVRYGSWVLHALTGDFGMSYKYGYPVTEILLSRMPATLELAGAALLLVVLISFPLGMTAAMQPNRAKDYFIRVFSFAGLSMPSFWLGLLLMLIFAVKLQLLPVMGRSGVRSLILPACTLAVPLIAQYSRQIRTVLLEEMSQDYVIGAKARGVREGTIMLRYVLPNALLPLMTLLGMSAGALLGGAAIIESVFGWPGVGQLALEAIIARDYPLIQGYVIWMAVIYVSINLVVDVWTHIRDPRLRLGEDV</sequence>
<evidence type="ECO:0000256" key="5">
    <source>
        <dbReference type="ARBA" id="ARBA00022692"/>
    </source>
</evidence>
<feature type="transmembrane region" description="Helical" evidence="13">
    <location>
        <begin position="12"/>
        <end position="30"/>
    </location>
</feature>
<evidence type="ECO:0000256" key="12">
    <source>
        <dbReference type="ARBA" id="ARBA00044774"/>
    </source>
</evidence>
<keyword evidence="5 13" id="KW-0812">Transmembrane</keyword>
<accession>A0ABV5B024</accession>
<feature type="transmembrane region" description="Helical" evidence="13">
    <location>
        <begin position="280"/>
        <end position="298"/>
    </location>
</feature>
<evidence type="ECO:0000256" key="2">
    <source>
        <dbReference type="ARBA" id="ARBA00022448"/>
    </source>
</evidence>
<dbReference type="EMBL" id="JBHHMI010000041">
    <property type="protein sequence ID" value="MFB5269821.1"/>
    <property type="molecule type" value="Genomic_DNA"/>
</dbReference>
<keyword evidence="8" id="KW-0921">Nickel transport</keyword>
<organism evidence="15 16">
    <name type="scientific">Paenibacillus enshidis</name>
    <dbReference type="NCBI Taxonomy" id="1458439"/>
    <lineage>
        <taxon>Bacteria</taxon>
        <taxon>Bacillati</taxon>
        <taxon>Bacillota</taxon>
        <taxon>Bacilli</taxon>
        <taxon>Bacillales</taxon>
        <taxon>Paenibacillaceae</taxon>
        <taxon>Paenibacillus</taxon>
    </lineage>
</organism>
<dbReference type="InterPro" id="IPR050045">
    <property type="entry name" value="Opp2B"/>
</dbReference>
<feature type="domain" description="ABC transmembrane type-1" evidence="14">
    <location>
        <begin position="98"/>
        <end position="299"/>
    </location>
</feature>
<dbReference type="NCBIfam" id="NF045470">
    <property type="entry name" value="Opp2B"/>
    <property type="match status" value="1"/>
</dbReference>
<dbReference type="PANTHER" id="PTHR43163">
    <property type="entry name" value="DIPEPTIDE TRANSPORT SYSTEM PERMEASE PROTEIN DPPB-RELATED"/>
    <property type="match status" value="1"/>
</dbReference>
<dbReference type="Pfam" id="PF19300">
    <property type="entry name" value="BPD_transp_1_N"/>
    <property type="match status" value="1"/>
</dbReference>
<dbReference type="InterPro" id="IPR000515">
    <property type="entry name" value="MetI-like"/>
</dbReference>
<dbReference type="SUPFAM" id="SSF161098">
    <property type="entry name" value="MetI-like"/>
    <property type="match status" value="1"/>
</dbReference>
<feature type="transmembrane region" description="Helical" evidence="13">
    <location>
        <begin position="104"/>
        <end position="125"/>
    </location>
</feature>
<comment type="similarity">
    <text evidence="10">Belongs to the binding-protein-dependent transport system permease family. OppBC subfamily.</text>
</comment>
<evidence type="ECO:0000313" key="15">
    <source>
        <dbReference type="EMBL" id="MFB5269821.1"/>
    </source>
</evidence>
<keyword evidence="3" id="KW-1003">Cell membrane</keyword>